<dbReference type="Gene3D" id="3.40.50.300">
    <property type="entry name" value="P-loop containing nucleotide triphosphate hydrolases"/>
    <property type="match status" value="1"/>
</dbReference>
<feature type="domain" description="G" evidence="2">
    <location>
        <begin position="61"/>
        <end position="194"/>
    </location>
</feature>
<keyword evidence="3" id="KW-0131">Cell cycle</keyword>
<dbReference type="EMBL" id="JAVDYG010000001">
    <property type="protein sequence ID" value="MDR7364193.1"/>
    <property type="molecule type" value="Genomic_DNA"/>
</dbReference>
<keyword evidence="1" id="KW-1133">Transmembrane helix</keyword>
<dbReference type="SUPFAM" id="SSF52540">
    <property type="entry name" value="P-loop containing nucleoside triphosphate hydrolases"/>
    <property type="match status" value="1"/>
</dbReference>
<keyword evidence="3" id="KW-0132">Cell division</keyword>
<evidence type="ECO:0000259" key="2">
    <source>
        <dbReference type="Pfam" id="PF01926"/>
    </source>
</evidence>
<dbReference type="PANTHER" id="PTHR42698">
    <property type="entry name" value="GTPASE ERA"/>
    <property type="match status" value="1"/>
</dbReference>
<reference evidence="3 4" key="1">
    <citation type="submission" date="2023-07" db="EMBL/GenBank/DDBJ databases">
        <title>Sequencing the genomes of 1000 actinobacteria strains.</title>
        <authorList>
            <person name="Klenk H.-P."/>
        </authorList>
    </citation>
    <scope>NUCLEOTIDE SEQUENCE [LARGE SCALE GENOMIC DNA]</scope>
    <source>
        <strain evidence="3 4">DSM 19426</strain>
    </source>
</reference>
<protein>
    <submittedName>
        <fullName evidence="3">GTP-binding protein EngB required for normal cell division</fullName>
    </submittedName>
</protein>
<keyword evidence="1" id="KW-0812">Transmembrane</keyword>
<evidence type="ECO:0000256" key="1">
    <source>
        <dbReference type="SAM" id="Phobius"/>
    </source>
</evidence>
<dbReference type="PANTHER" id="PTHR42698:SF1">
    <property type="entry name" value="GTPASE ERA, MITOCHONDRIAL"/>
    <property type="match status" value="1"/>
</dbReference>
<name>A0ABU2C0N9_9ACTN</name>
<feature type="transmembrane region" description="Helical" evidence="1">
    <location>
        <begin position="473"/>
        <end position="498"/>
    </location>
</feature>
<dbReference type="Proteomes" id="UP001183648">
    <property type="component" value="Unassembled WGS sequence"/>
</dbReference>
<dbReference type="InterPro" id="IPR005662">
    <property type="entry name" value="GTPase_Era-like"/>
</dbReference>
<gene>
    <name evidence="3" type="ORF">J2S63_003746</name>
</gene>
<dbReference type="Pfam" id="PF01926">
    <property type="entry name" value="MMR_HSR1"/>
    <property type="match status" value="1"/>
</dbReference>
<keyword evidence="4" id="KW-1185">Reference proteome</keyword>
<evidence type="ECO:0000313" key="3">
    <source>
        <dbReference type="EMBL" id="MDR7364193.1"/>
    </source>
</evidence>
<dbReference type="InterPro" id="IPR027417">
    <property type="entry name" value="P-loop_NTPase"/>
</dbReference>
<dbReference type="GO" id="GO:0051301">
    <property type="term" value="P:cell division"/>
    <property type="evidence" value="ECO:0007669"/>
    <property type="project" value="UniProtKB-KW"/>
</dbReference>
<sequence length="545" mass="58123">MSRVVDRLVGRGPSLPDRVAALRTVTEQGRGRLPSDLLDDAAAVVRRAGERLALSGDHTVVALAGATGSGKSSTFNAVAGVPLTTVGVRRPTTSTTTGVAWGADDPSTLWEWLEVPQRHLVRPGDPGWSDRLDGLVLLDLPDHDSTEVTHHLEVDRLVAMVDLMVWVLDPQKYADNAVHERYLRRLSTHADVVVVTLNHVDSLSADRRPDVLADLRRRLVEDGLPQVPVVATSAATGEGIEDLRSLVAARVRDKKAAAQRLRADVVGVGSALQVAHGSASPGAIKRPARAELVDAFADAAGVETVSSAVERAVVHRGGRHTGWPVTAWLSRLRPDPLKRLHLDLGEQGKQLTALGRASVPEPTRVQRARVDTAVRSAADAVVGGLAPAWATAVRRASTSRLEDLNDALDRAVVGTDLGVARTPLWWRFARLLQVVLALALVVGALWLLALFVLDYLQVPEPPAPVRYGLPLPTWLLVLGAGGGVALGIVGRFVNGLVARSRAARARRRLRESIGGVVDDLVVAPVDRELAAHHAVGDALAVVTAR</sequence>
<feature type="transmembrane region" description="Helical" evidence="1">
    <location>
        <begin position="431"/>
        <end position="453"/>
    </location>
</feature>
<proteinExistence type="predicted"/>
<organism evidence="3 4">
    <name type="scientific">Nocardioides marmoribigeumensis</name>
    <dbReference type="NCBI Taxonomy" id="433649"/>
    <lineage>
        <taxon>Bacteria</taxon>
        <taxon>Bacillati</taxon>
        <taxon>Actinomycetota</taxon>
        <taxon>Actinomycetes</taxon>
        <taxon>Propionibacteriales</taxon>
        <taxon>Nocardioidaceae</taxon>
        <taxon>Nocardioides</taxon>
    </lineage>
</organism>
<evidence type="ECO:0000313" key="4">
    <source>
        <dbReference type="Proteomes" id="UP001183648"/>
    </source>
</evidence>
<dbReference type="RefSeq" id="WP_310305569.1">
    <property type="nucleotide sequence ID" value="NZ_BAAAPS010000005.1"/>
</dbReference>
<keyword evidence="1" id="KW-0472">Membrane</keyword>
<comment type="caution">
    <text evidence="3">The sequence shown here is derived from an EMBL/GenBank/DDBJ whole genome shotgun (WGS) entry which is preliminary data.</text>
</comment>
<dbReference type="InterPro" id="IPR006073">
    <property type="entry name" value="GTP-bd"/>
</dbReference>
<accession>A0ABU2C0N9</accession>